<sequence>MTGALEAAALAAAAFGLVAAAVVLVSVRRLMPALAVLLDFLIAAGLLRLAGGPGWDAIATAAAVVAVRKLVTAGLRASRPHRP</sequence>
<keyword evidence="1" id="KW-0472">Membrane</keyword>
<dbReference type="EMBL" id="JBHUFU010000009">
    <property type="protein sequence ID" value="MFD1831369.1"/>
    <property type="molecule type" value="Genomic_DNA"/>
</dbReference>
<evidence type="ECO:0000313" key="2">
    <source>
        <dbReference type="EMBL" id="MFD1831369.1"/>
    </source>
</evidence>
<evidence type="ECO:0008006" key="4">
    <source>
        <dbReference type="Google" id="ProtNLM"/>
    </source>
</evidence>
<keyword evidence="1" id="KW-1133">Transmembrane helix</keyword>
<proteinExistence type="predicted"/>
<keyword evidence="3" id="KW-1185">Reference proteome</keyword>
<dbReference type="Proteomes" id="UP001597365">
    <property type="component" value="Unassembled WGS sequence"/>
</dbReference>
<accession>A0ABW4PM57</accession>
<reference evidence="3" key="1">
    <citation type="journal article" date="2019" name="Int. J. Syst. Evol. Microbiol.">
        <title>The Global Catalogue of Microorganisms (GCM) 10K type strain sequencing project: providing services to taxonomists for standard genome sequencing and annotation.</title>
        <authorList>
            <consortium name="The Broad Institute Genomics Platform"/>
            <consortium name="The Broad Institute Genome Sequencing Center for Infectious Disease"/>
            <person name="Wu L."/>
            <person name="Ma J."/>
        </authorList>
    </citation>
    <scope>NUCLEOTIDE SEQUENCE [LARGE SCALE GENOMIC DNA]</scope>
    <source>
        <strain evidence="3">CGMCC 4.7455</strain>
    </source>
</reference>
<evidence type="ECO:0000313" key="3">
    <source>
        <dbReference type="Proteomes" id="UP001597365"/>
    </source>
</evidence>
<protein>
    <recommendedName>
        <fullName evidence="4">DUF1622 domain-containing protein</fullName>
    </recommendedName>
</protein>
<organism evidence="2 3">
    <name type="scientific">Streptomyces desertarenae</name>
    <dbReference type="NCBI Taxonomy" id="2666184"/>
    <lineage>
        <taxon>Bacteria</taxon>
        <taxon>Bacillati</taxon>
        <taxon>Actinomycetota</taxon>
        <taxon>Actinomycetes</taxon>
        <taxon>Kitasatosporales</taxon>
        <taxon>Streptomycetaceae</taxon>
        <taxon>Streptomyces</taxon>
    </lineage>
</organism>
<comment type="caution">
    <text evidence="2">The sequence shown here is derived from an EMBL/GenBank/DDBJ whole genome shotgun (WGS) entry which is preliminary data.</text>
</comment>
<keyword evidence="1" id="KW-0812">Transmembrane</keyword>
<evidence type="ECO:0000256" key="1">
    <source>
        <dbReference type="SAM" id="Phobius"/>
    </source>
</evidence>
<gene>
    <name evidence="2" type="ORF">ACFSJS_17130</name>
</gene>
<feature type="transmembrane region" description="Helical" evidence="1">
    <location>
        <begin position="30"/>
        <end position="50"/>
    </location>
</feature>
<dbReference type="RefSeq" id="WP_380901215.1">
    <property type="nucleotide sequence ID" value="NZ_JBHUFU010000009.1"/>
</dbReference>
<name>A0ABW4PM57_9ACTN</name>